<dbReference type="AlphaFoldDB" id="A0A2T1AJC1"/>
<accession>A0A2T1AJC1</accession>
<proteinExistence type="predicted"/>
<dbReference type="Proteomes" id="UP000237718">
    <property type="component" value="Unassembled WGS sequence"/>
</dbReference>
<dbReference type="RefSeq" id="WP_106162740.1">
    <property type="nucleotide sequence ID" value="NZ_PVUF01000003.1"/>
</dbReference>
<sequence>MRVIEEGQIPAGVTLEDFKRSVHIAAEDLDDDAALSLVLETAESVVATATGRPLTPRSVEFIVTRGAWVRWWFPVLPVAYLTGLAISDGIGGWLDQPLAGAWVQQAHDEPQLVLGGSWAGRSVRGDLLRVQATVGGADVPTLARLRQAVFLLAKEWFEAGIAVDGEQPPQLSFGVRLLMKQARYRRPCEVE</sequence>
<reference evidence="1 2" key="1">
    <citation type="submission" date="2018-03" db="EMBL/GenBank/DDBJ databases">
        <title>Genomic Encyclopedia of Archaeal and Bacterial Type Strains, Phase II (KMG-II): from individual species to whole genera.</title>
        <authorList>
            <person name="Goeker M."/>
        </authorList>
    </citation>
    <scope>NUCLEOTIDE SEQUENCE [LARGE SCALE GENOMIC DNA]</scope>
    <source>
        <strain evidence="1 2">DSM 25328</strain>
    </source>
</reference>
<dbReference type="EMBL" id="PVUF01000003">
    <property type="protein sequence ID" value="PRZ48696.1"/>
    <property type="molecule type" value="Genomic_DNA"/>
</dbReference>
<name>A0A2T1AJC1_TRISK</name>
<dbReference type="Gene3D" id="1.10.3230.30">
    <property type="entry name" value="Phage gp6-like head-tail connector protein"/>
    <property type="match status" value="1"/>
</dbReference>
<protein>
    <submittedName>
        <fullName evidence="1">Putative phiE125 gp8 family phage protein</fullName>
    </submittedName>
</protein>
<dbReference type="OrthoDB" id="7834329at2"/>
<comment type="caution">
    <text evidence="1">The sequence shown here is derived from an EMBL/GenBank/DDBJ whole genome shotgun (WGS) entry which is preliminary data.</text>
</comment>
<evidence type="ECO:0000313" key="1">
    <source>
        <dbReference type="EMBL" id="PRZ48696.1"/>
    </source>
</evidence>
<evidence type="ECO:0000313" key="2">
    <source>
        <dbReference type="Proteomes" id="UP000237718"/>
    </source>
</evidence>
<organism evidence="1 2">
    <name type="scientific">Tritonibacter scottomollicae</name>
    <name type="common">Epibacterium scottomollicae</name>
    <dbReference type="NCBI Taxonomy" id="483013"/>
    <lineage>
        <taxon>Bacteria</taxon>
        <taxon>Pseudomonadati</taxon>
        <taxon>Pseudomonadota</taxon>
        <taxon>Alphaproteobacteria</taxon>
        <taxon>Rhodobacterales</taxon>
        <taxon>Paracoccaceae</taxon>
        <taxon>Tritonibacter</taxon>
    </lineage>
</organism>
<gene>
    <name evidence="1" type="ORF">CLV89_1036</name>
</gene>